<keyword evidence="1" id="KW-1133">Transmembrane helix</keyword>
<reference evidence="2 3" key="1">
    <citation type="submission" date="2020-05" db="EMBL/GenBank/DDBJ databases">
        <title>Genomic Encyclopedia of Type Strains, Phase IV (KMG-V): Genome sequencing to study the core and pangenomes of soil and plant-associated prokaryotes.</title>
        <authorList>
            <person name="Whitman W."/>
        </authorList>
    </citation>
    <scope>NUCLEOTIDE SEQUENCE [LARGE SCALE GENOMIC DNA]</scope>
    <source>
        <strain evidence="2 3">9A</strain>
    </source>
</reference>
<dbReference type="RefSeq" id="WP_173810026.1">
    <property type="nucleotide sequence ID" value="NZ_JABSNP010000008.1"/>
</dbReference>
<evidence type="ECO:0000256" key="1">
    <source>
        <dbReference type="SAM" id="Phobius"/>
    </source>
</evidence>
<proteinExistence type="predicted"/>
<accession>A0ABX2FQT7</accession>
<dbReference type="Proteomes" id="UP000779507">
    <property type="component" value="Unassembled WGS sequence"/>
</dbReference>
<protein>
    <recommendedName>
        <fullName evidence="4">DUF4133 domain-containing protein</fullName>
    </recommendedName>
</protein>
<feature type="transmembrane region" description="Helical" evidence="1">
    <location>
        <begin position="39"/>
        <end position="58"/>
    </location>
</feature>
<keyword evidence="1" id="KW-0472">Membrane</keyword>
<evidence type="ECO:0000313" key="2">
    <source>
        <dbReference type="EMBL" id="NRT19297.1"/>
    </source>
</evidence>
<name>A0ABX2FQT7_9BACT</name>
<feature type="transmembrane region" description="Helical" evidence="1">
    <location>
        <begin position="70"/>
        <end position="91"/>
    </location>
</feature>
<evidence type="ECO:0008006" key="4">
    <source>
        <dbReference type="Google" id="ProtNLM"/>
    </source>
</evidence>
<sequence length="125" mass="13407">MPPAQVPGNYKTYLYQRYAASKEATATIHLFARKQTGGALWLATGAAAIAFVASQTGTTTNGSGTTTVNVSLLGYGILLGLFGGVGVGKLARFTNGKLYQALLMYDQQKVLPNYITSRLKYRDVH</sequence>
<keyword evidence="3" id="KW-1185">Reference proteome</keyword>
<evidence type="ECO:0000313" key="3">
    <source>
        <dbReference type="Proteomes" id="UP000779507"/>
    </source>
</evidence>
<gene>
    <name evidence="2" type="ORF">HNP98_002121</name>
</gene>
<comment type="caution">
    <text evidence="2">The sequence shown here is derived from an EMBL/GenBank/DDBJ whole genome shotgun (WGS) entry which is preliminary data.</text>
</comment>
<dbReference type="EMBL" id="JABSNP010000008">
    <property type="protein sequence ID" value="NRT19297.1"/>
    <property type="molecule type" value="Genomic_DNA"/>
</dbReference>
<keyword evidence="1" id="KW-0812">Transmembrane</keyword>
<organism evidence="2 3">
    <name type="scientific">Hymenobacter caeli</name>
    <dbReference type="NCBI Taxonomy" id="2735894"/>
    <lineage>
        <taxon>Bacteria</taxon>
        <taxon>Pseudomonadati</taxon>
        <taxon>Bacteroidota</taxon>
        <taxon>Cytophagia</taxon>
        <taxon>Cytophagales</taxon>
        <taxon>Hymenobacteraceae</taxon>
        <taxon>Hymenobacter</taxon>
    </lineage>
</organism>